<evidence type="ECO:0000256" key="6">
    <source>
        <dbReference type="SAM" id="Phobius"/>
    </source>
</evidence>
<evidence type="ECO:0000256" key="1">
    <source>
        <dbReference type="ARBA" id="ARBA00004651"/>
    </source>
</evidence>
<dbReference type="InterPro" id="IPR019108">
    <property type="entry name" value="Caa3_assmbl_CtaG-rel"/>
</dbReference>
<evidence type="ECO:0000256" key="5">
    <source>
        <dbReference type="ARBA" id="ARBA00023136"/>
    </source>
</evidence>
<dbReference type="AlphaFoldDB" id="A0A2G1W1T2"/>
<sequence length="223" mass="23870">MKLWMWNLGWLVLGLAWLGPLPELAQVSFAAHMTLHMAVVAVASPLLAIAASGTRLDPVRKVPSLFSPIPASVGELLIVWAWHAPGLHHFARHSLLGFVIEQSMFLAAGVWVWISAFGGSAPRSPSRSGAGVIGLLLTSMHMTLLGALLTLSPRLLYSHHHSVWLEPITDQHLGGAVMLVVGGIAFLAGGLWLTKDLVGDGEKLSSRLAPASFQRHFGSAPHE</sequence>
<dbReference type="GeneID" id="90610906"/>
<keyword evidence="5 6" id="KW-0472">Membrane</keyword>
<protein>
    <recommendedName>
        <fullName evidence="9">Cytochrome c oxidase assembly protein</fullName>
    </recommendedName>
</protein>
<evidence type="ECO:0000256" key="3">
    <source>
        <dbReference type="ARBA" id="ARBA00022692"/>
    </source>
</evidence>
<dbReference type="GO" id="GO:0005886">
    <property type="term" value="C:plasma membrane"/>
    <property type="evidence" value="ECO:0007669"/>
    <property type="project" value="UniProtKB-SubCell"/>
</dbReference>
<feature type="transmembrane region" description="Helical" evidence="6">
    <location>
        <begin position="130"/>
        <end position="152"/>
    </location>
</feature>
<dbReference type="EMBL" id="NIZW01000021">
    <property type="protein sequence ID" value="PHQ32931.1"/>
    <property type="molecule type" value="Genomic_DNA"/>
</dbReference>
<evidence type="ECO:0000256" key="2">
    <source>
        <dbReference type="ARBA" id="ARBA00022475"/>
    </source>
</evidence>
<feature type="transmembrane region" description="Helical" evidence="6">
    <location>
        <begin position="65"/>
        <end position="83"/>
    </location>
</feature>
<feature type="transmembrane region" description="Helical" evidence="6">
    <location>
        <begin position="35"/>
        <end position="53"/>
    </location>
</feature>
<dbReference type="Proteomes" id="UP000225740">
    <property type="component" value="Unassembled WGS sequence"/>
</dbReference>
<dbReference type="RefSeq" id="WP_099263054.1">
    <property type="nucleotide sequence ID" value="NZ_NIZW01000021.1"/>
</dbReference>
<evidence type="ECO:0000256" key="4">
    <source>
        <dbReference type="ARBA" id="ARBA00022989"/>
    </source>
</evidence>
<organism evidence="7 8">
    <name type="scientific">Rhodopirellula bahusiensis</name>
    <dbReference type="NCBI Taxonomy" id="2014065"/>
    <lineage>
        <taxon>Bacteria</taxon>
        <taxon>Pseudomonadati</taxon>
        <taxon>Planctomycetota</taxon>
        <taxon>Planctomycetia</taxon>
        <taxon>Pirellulales</taxon>
        <taxon>Pirellulaceae</taxon>
        <taxon>Rhodopirellula</taxon>
    </lineage>
</organism>
<name>A0A2G1W1T2_9BACT</name>
<keyword evidence="8" id="KW-1185">Reference proteome</keyword>
<feature type="transmembrane region" description="Helical" evidence="6">
    <location>
        <begin position="172"/>
        <end position="193"/>
    </location>
</feature>
<gene>
    <name evidence="7" type="ORF">CEE69_23420</name>
</gene>
<keyword evidence="2" id="KW-1003">Cell membrane</keyword>
<reference evidence="7 8" key="1">
    <citation type="submission" date="2017-06" db="EMBL/GenBank/DDBJ databases">
        <title>Description of Rhodopirellula bahusiensis sp. nov.</title>
        <authorList>
            <person name="Kizina J."/>
            <person name="Harder J."/>
        </authorList>
    </citation>
    <scope>NUCLEOTIDE SEQUENCE [LARGE SCALE GENOMIC DNA]</scope>
    <source>
        <strain evidence="7 8">SWK21</strain>
    </source>
</reference>
<dbReference type="Pfam" id="PF09678">
    <property type="entry name" value="Caa3_CtaG"/>
    <property type="match status" value="1"/>
</dbReference>
<dbReference type="OrthoDB" id="259025at2"/>
<keyword evidence="4 6" id="KW-1133">Transmembrane helix</keyword>
<proteinExistence type="predicted"/>
<evidence type="ECO:0000313" key="8">
    <source>
        <dbReference type="Proteomes" id="UP000225740"/>
    </source>
</evidence>
<keyword evidence="3 6" id="KW-0812">Transmembrane</keyword>
<evidence type="ECO:0000313" key="7">
    <source>
        <dbReference type="EMBL" id="PHQ32931.1"/>
    </source>
</evidence>
<evidence type="ECO:0008006" key="9">
    <source>
        <dbReference type="Google" id="ProtNLM"/>
    </source>
</evidence>
<comment type="subcellular location">
    <subcellularLocation>
        <location evidence="1">Cell membrane</location>
        <topology evidence="1">Multi-pass membrane protein</topology>
    </subcellularLocation>
</comment>
<feature type="transmembrane region" description="Helical" evidence="6">
    <location>
        <begin position="95"/>
        <end position="118"/>
    </location>
</feature>
<accession>A0A2G1W1T2</accession>
<comment type="caution">
    <text evidence="7">The sequence shown here is derived from an EMBL/GenBank/DDBJ whole genome shotgun (WGS) entry which is preliminary data.</text>
</comment>